<feature type="region of interest" description="Disordered" evidence="1">
    <location>
        <begin position="40"/>
        <end position="60"/>
    </location>
</feature>
<proteinExistence type="predicted"/>
<evidence type="ECO:0000256" key="1">
    <source>
        <dbReference type="SAM" id="MobiDB-lite"/>
    </source>
</evidence>
<name>A0A091DZZ4_FUKDA</name>
<evidence type="ECO:0000313" key="2">
    <source>
        <dbReference type="EMBL" id="KFO35875.1"/>
    </source>
</evidence>
<evidence type="ECO:0000313" key="3">
    <source>
        <dbReference type="Proteomes" id="UP000028990"/>
    </source>
</evidence>
<reference evidence="2 3" key="1">
    <citation type="submission" date="2013-11" db="EMBL/GenBank/DDBJ databases">
        <title>The Damaraland mole rat (Fukomys damarensis) genome and evolution of African mole rats.</title>
        <authorList>
            <person name="Gladyshev V.N."/>
            <person name="Fang X."/>
        </authorList>
    </citation>
    <scope>NUCLEOTIDE SEQUENCE [LARGE SCALE GENOMIC DNA]</scope>
    <source>
        <tissue evidence="2">Liver</tissue>
    </source>
</reference>
<feature type="region of interest" description="Disordered" evidence="1">
    <location>
        <begin position="74"/>
        <end position="103"/>
    </location>
</feature>
<accession>A0A091DZZ4</accession>
<feature type="region of interest" description="Disordered" evidence="1">
    <location>
        <begin position="1"/>
        <end position="25"/>
    </location>
</feature>
<dbReference type="Proteomes" id="UP000028990">
    <property type="component" value="Unassembled WGS sequence"/>
</dbReference>
<dbReference type="EMBL" id="KN121627">
    <property type="protein sequence ID" value="KFO35875.1"/>
    <property type="molecule type" value="Genomic_DNA"/>
</dbReference>
<protein>
    <submittedName>
        <fullName evidence="2">Uncharacterized protein</fullName>
    </submittedName>
</protein>
<gene>
    <name evidence="2" type="ORF">H920_02732</name>
</gene>
<dbReference type="AlphaFoldDB" id="A0A091DZZ4"/>
<keyword evidence="3" id="KW-1185">Reference proteome</keyword>
<organism evidence="2 3">
    <name type="scientific">Fukomys damarensis</name>
    <name type="common">Damaraland mole rat</name>
    <name type="synonym">Cryptomys damarensis</name>
    <dbReference type="NCBI Taxonomy" id="885580"/>
    <lineage>
        <taxon>Eukaryota</taxon>
        <taxon>Metazoa</taxon>
        <taxon>Chordata</taxon>
        <taxon>Craniata</taxon>
        <taxon>Vertebrata</taxon>
        <taxon>Euteleostomi</taxon>
        <taxon>Mammalia</taxon>
        <taxon>Eutheria</taxon>
        <taxon>Euarchontoglires</taxon>
        <taxon>Glires</taxon>
        <taxon>Rodentia</taxon>
        <taxon>Hystricomorpha</taxon>
        <taxon>Bathyergidae</taxon>
        <taxon>Fukomys</taxon>
    </lineage>
</organism>
<sequence>MREEYAPGTNLEGPPRAGRQRPWGRDSAADVMTCVLTTSAKSTKGALLSPRQKLGPFRQGDIAAHGDATRMLRKQMPRPPLPSSPLSLRGHRARKPLGANHTVTEQIPPEATRERGLDEWLLERRPWKDTAESEDVKRRDLNKQFVTGRVGLNATGAALRPPGTRPRVAVPEENGTEVVALPPPLAPVRGQL</sequence>